<evidence type="ECO:0000313" key="2">
    <source>
        <dbReference type="EMBL" id="QPD02478.1"/>
    </source>
</evidence>
<dbReference type="PANTHER" id="PTHR35177">
    <property type="entry name" value="HYDROGENASE MATURATION FACTOR HYBG"/>
    <property type="match status" value="1"/>
</dbReference>
<dbReference type="PRINTS" id="PR00445">
    <property type="entry name" value="HUPFHYPC"/>
</dbReference>
<dbReference type="AlphaFoldDB" id="A0A7S8IXR1"/>
<dbReference type="EMBL" id="CP047423">
    <property type="protein sequence ID" value="QPD02478.1"/>
    <property type="molecule type" value="Genomic_DNA"/>
</dbReference>
<dbReference type="GO" id="GO:0051604">
    <property type="term" value="P:protein maturation"/>
    <property type="evidence" value="ECO:0007669"/>
    <property type="project" value="TreeGrafter"/>
</dbReference>
<dbReference type="GO" id="GO:1902670">
    <property type="term" value="F:carbon dioxide binding"/>
    <property type="evidence" value="ECO:0007669"/>
    <property type="project" value="TreeGrafter"/>
</dbReference>
<protein>
    <submittedName>
        <fullName evidence="2">Hydrogenase maturation factor HypC</fullName>
    </submittedName>
</protein>
<dbReference type="Pfam" id="PF01455">
    <property type="entry name" value="HupF_HypC"/>
    <property type="match status" value="1"/>
</dbReference>
<dbReference type="InterPro" id="IPR019812">
    <property type="entry name" value="Hydgase_assmbl_chp_CS"/>
</dbReference>
<accession>A0A7S8IXR1</accession>
<name>A0A7S8IXR1_9BACT</name>
<dbReference type="Gene3D" id="2.30.30.140">
    <property type="match status" value="1"/>
</dbReference>
<reference evidence="2 3" key="1">
    <citation type="journal article" date="2020" name="ISME J.">
        <title>Enrichment and physiological characterization of a novel comammox Nitrospira indicates ammonium inhibition of complete nitrification.</title>
        <authorList>
            <person name="Sakoula D."/>
            <person name="Koch H."/>
            <person name="Frank J."/>
            <person name="Jetten M.S.M."/>
            <person name="van Kessel M.A.H.J."/>
            <person name="Lucker S."/>
        </authorList>
    </citation>
    <scope>NUCLEOTIDE SEQUENCE [LARGE SCALE GENOMIC DNA]</scope>
    <source>
        <strain evidence="2">Comreactor17</strain>
    </source>
</reference>
<proteinExistence type="inferred from homology"/>
<dbReference type="Proteomes" id="UP000593737">
    <property type="component" value="Chromosome"/>
</dbReference>
<dbReference type="GO" id="GO:0005506">
    <property type="term" value="F:iron ion binding"/>
    <property type="evidence" value="ECO:0007669"/>
    <property type="project" value="TreeGrafter"/>
</dbReference>
<evidence type="ECO:0000313" key="3">
    <source>
        <dbReference type="Proteomes" id="UP000593737"/>
    </source>
</evidence>
<dbReference type="InterPro" id="IPR001109">
    <property type="entry name" value="Hydrogenase_HupF/HypC"/>
</dbReference>
<sequence length="82" mass="8591">MCLAVPGQVLNIKDDQLRTATVSFGGVTKSISLALVPEAGVGDYVIVHVGFAISKLDEDAARRTLETYADMAALESPKGLKG</sequence>
<dbReference type="PANTHER" id="PTHR35177:SF2">
    <property type="entry name" value="HYDROGENASE MATURATION FACTOR HYBG"/>
    <property type="match status" value="1"/>
</dbReference>
<organism evidence="2 3">
    <name type="scientific">Candidatus Nitrospira kreftii</name>
    <dbReference type="NCBI Taxonomy" id="2652173"/>
    <lineage>
        <taxon>Bacteria</taxon>
        <taxon>Pseudomonadati</taxon>
        <taxon>Nitrospirota</taxon>
        <taxon>Nitrospiria</taxon>
        <taxon>Nitrospirales</taxon>
        <taxon>Nitrospiraceae</taxon>
        <taxon>Nitrospira</taxon>
    </lineage>
</organism>
<dbReference type="SUPFAM" id="SSF159127">
    <property type="entry name" value="HupF/HypC-like"/>
    <property type="match status" value="1"/>
</dbReference>
<dbReference type="PROSITE" id="PS01097">
    <property type="entry name" value="HUPF_HYPC"/>
    <property type="match status" value="1"/>
</dbReference>
<gene>
    <name evidence="2" type="ORF">Nkreftii_000252</name>
</gene>
<dbReference type="KEGG" id="nkf:Nkreftii_000252"/>
<dbReference type="NCBIfam" id="TIGR00074">
    <property type="entry name" value="hypC_hupF"/>
    <property type="match status" value="1"/>
</dbReference>
<evidence type="ECO:0000256" key="1">
    <source>
        <dbReference type="ARBA" id="ARBA00006018"/>
    </source>
</evidence>
<dbReference type="FunFam" id="2.30.30.140:FF:000022">
    <property type="entry name" value="Hydrogenase assembly chaperone HybG"/>
    <property type="match status" value="1"/>
</dbReference>
<comment type="similarity">
    <text evidence="1">Belongs to the HupF/HypC family.</text>
</comment>